<evidence type="ECO:0000313" key="1">
    <source>
        <dbReference type="EMBL" id="KAH1165648.1"/>
    </source>
</evidence>
<sequence length="65" mass="7398">MLSQHHGQIWHPNLSNLSLTAELLNSQARHSSTAVQLVLLTSRKQFAKSTYLPTWKHFSIWSAAQ</sequence>
<dbReference type="Proteomes" id="UP000827986">
    <property type="component" value="Unassembled WGS sequence"/>
</dbReference>
<accession>A0A9D3WS80</accession>
<comment type="caution">
    <text evidence="1">The sequence shown here is derived from an EMBL/GenBank/DDBJ whole genome shotgun (WGS) entry which is preliminary data.</text>
</comment>
<evidence type="ECO:0000313" key="2">
    <source>
        <dbReference type="Proteomes" id="UP000827986"/>
    </source>
</evidence>
<dbReference type="EMBL" id="JAHDVG010000488">
    <property type="protein sequence ID" value="KAH1165648.1"/>
    <property type="molecule type" value="Genomic_DNA"/>
</dbReference>
<keyword evidence="2" id="KW-1185">Reference proteome</keyword>
<organism evidence="1 2">
    <name type="scientific">Mauremys mutica</name>
    <name type="common">yellowpond turtle</name>
    <dbReference type="NCBI Taxonomy" id="74926"/>
    <lineage>
        <taxon>Eukaryota</taxon>
        <taxon>Metazoa</taxon>
        <taxon>Chordata</taxon>
        <taxon>Craniata</taxon>
        <taxon>Vertebrata</taxon>
        <taxon>Euteleostomi</taxon>
        <taxon>Archelosauria</taxon>
        <taxon>Testudinata</taxon>
        <taxon>Testudines</taxon>
        <taxon>Cryptodira</taxon>
        <taxon>Durocryptodira</taxon>
        <taxon>Testudinoidea</taxon>
        <taxon>Geoemydidae</taxon>
        <taxon>Geoemydinae</taxon>
        <taxon>Mauremys</taxon>
    </lineage>
</organism>
<protein>
    <submittedName>
        <fullName evidence="1">Uncharacterized protein</fullName>
    </submittedName>
</protein>
<reference evidence="1" key="1">
    <citation type="submission" date="2021-09" db="EMBL/GenBank/DDBJ databases">
        <title>The genome of Mauremys mutica provides insights into the evolution of semi-aquatic lifestyle.</title>
        <authorList>
            <person name="Gong S."/>
            <person name="Gao Y."/>
        </authorList>
    </citation>
    <scope>NUCLEOTIDE SEQUENCE</scope>
    <source>
        <strain evidence="1">MM-2020</strain>
        <tissue evidence="1">Muscle</tissue>
    </source>
</reference>
<name>A0A9D3WS80_9SAUR</name>
<gene>
    <name evidence="1" type="ORF">KIL84_023207</name>
</gene>
<feature type="non-terminal residue" evidence="1">
    <location>
        <position position="65"/>
    </location>
</feature>
<dbReference type="AlphaFoldDB" id="A0A9D3WS80"/>
<proteinExistence type="predicted"/>